<gene>
    <name evidence="4" type="ORF">Q4568_02715</name>
</gene>
<dbReference type="Proteomes" id="UP001170624">
    <property type="component" value="Unassembled WGS sequence"/>
</dbReference>
<dbReference type="SUPFAM" id="SSF56925">
    <property type="entry name" value="OMPA-like"/>
    <property type="match status" value="1"/>
</dbReference>
<dbReference type="AlphaFoldDB" id="A0AAW7XZ67"/>
<dbReference type="Gene3D" id="2.40.160.20">
    <property type="match status" value="1"/>
</dbReference>
<accession>A0AAW7XZ67</accession>
<feature type="domain" description="Outer membrane protein beta-barrel" evidence="3">
    <location>
        <begin position="37"/>
        <end position="204"/>
    </location>
</feature>
<dbReference type="Pfam" id="PF13505">
    <property type="entry name" value="OMP_b-brl"/>
    <property type="match status" value="1"/>
</dbReference>
<evidence type="ECO:0000259" key="3">
    <source>
        <dbReference type="Pfam" id="PF13505"/>
    </source>
</evidence>
<name>A0AAW7XZ67_9GAMM</name>
<feature type="signal peptide" evidence="2">
    <location>
        <begin position="1"/>
        <end position="20"/>
    </location>
</feature>
<evidence type="ECO:0000256" key="2">
    <source>
        <dbReference type="SAM" id="SignalP"/>
    </source>
</evidence>
<keyword evidence="1 2" id="KW-0732">Signal</keyword>
<feature type="chain" id="PRO_5043353263" evidence="2">
    <location>
        <begin position="21"/>
        <end position="204"/>
    </location>
</feature>
<dbReference type="EMBL" id="JAUOPU010000002">
    <property type="protein sequence ID" value="MDO6541426.1"/>
    <property type="molecule type" value="Genomic_DNA"/>
</dbReference>
<evidence type="ECO:0000313" key="5">
    <source>
        <dbReference type="Proteomes" id="UP001170624"/>
    </source>
</evidence>
<proteinExistence type="predicted"/>
<organism evidence="4 5">
    <name type="scientific">Photobacterium sanguinicancri</name>
    <dbReference type="NCBI Taxonomy" id="875932"/>
    <lineage>
        <taxon>Bacteria</taxon>
        <taxon>Pseudomonadati</taxon>
        <taxon>Pseudomonadota</taxon>
        <taxon>Gammaproteobacteria</taxon>
        <taxon>Vibrionales</taxon>
        <taxon>Vibrionaceae</taxon>
        <taxon>Photobacterium</taxon>
    </lineage>
</organism>
<protein>
    <submittedName>
        <fullName evidence="4">Porin family protein</fullName>
    </submittedName>
</protein>
<dbReference type="InterPro" id="IPR027385">
    <property type="entry name" value="Beta-barrel_OMP"/>
</dbReference>
<evidence type="ECO:0000313" key="4">
    <source>
        <dbReference type="EMBL" id="MDO6541426.1"/>
    </source>
</evidence>
<comment type="caution">
    <text evidence="4">The sequence shown here is derived from an EMBL/GenBank/DDBJ whole genome shotgun (WGS) entry which is preliminary data.</text>
</comment>
<dbReference type="InterPro" id="IPR011250">
    <property type="entry name" value="OMP/PagP_B-barrel"/>
</dbReference>
<evidence type="ECO:0000256" key="1">
    <source>
        <dbReference type="ARBA" id="ARBA00022729"/>
    </source>
</evidence>
<sequence length="204" mass="22205">MKKQFLAAILPFLVSFSAAAENTAIDSDAANNESLHSALANTDVSGFRVGAGVLNHDSDDLLDDATGYVIEAGYDINKIFGVSGRYSNATFDNDNTQNPSKLPGDVEISTFGLYTDIGYTLIGRNNFTIKPYGLLGVERIGVSTDLGNERFDDSEYAFAIGTGVRATFNKHFVLAAEYKFSSVDVPEYNDLDLDTFSLIVNYKF</sequence>
<dbReference type="RefSeq" id="WP_261858801.1">
    <property type="nucleotide sequence ID" value="NZ_AP024851.1"/>
</dbReference>
<reference evidence="4" key="1">
    <citation type="submission" date="2023-07" db="EMBL/GenBank/DDBJ databases">
        <title>Genome content predicts the carbon catabolic preferences of heterotrophic bacteria.</title>
        <authorList>
            <person name="Gralka M."/>
        </authorList>
    </citation>
    <scope>NUCLEOTIDE SEQUENCE</scope>
    <source>
        <strain evidence="4">G2M05</strain>
    </source>
</reference>